<gene>
    <name evidence="2" type="ORF">Mal15_06440</name>
</gene>
<dbReference type="SMART" id="SM01130">
    <property type="entry name" value="DHDPS"/>
    <property type="match status" value="1"/>
</dbReference>
<keyword evidence="1" id="KW-0456">Lyase</keyword>
<dbReference type="Gene3D" id="3.20.20.70">
    <property type="entry name" value="Aldolase class I"/>
    <property type="match status" value="1"/>
</dbReference>
<keyword evidence="3" id="KW-1185">Reference proteome</keyword>
<dbReference type="PANTHER" id="PTHR12128:SF51">
    <property type="entry name" value="BLL4205 PROTEIN"/>
    <property type="match status" value="1"/>
</dbReference>
<accession>A0A5B9M8V3</accession>
<protein>
    <submittedName>
        <fullName evidence="2">Dihydrodipicolinate synthetase family protein</fullName>
    </submittedName>
</protein>
<dbReference type="Proteomes" id="UP000321353">
    <property type="component" value="Chromosome"/>
</dbReference>
<evidence type="ECO:0000313" key="3">
    <source>
        <dbReference type="Proteomes" id="UP000321353"/>
    </source>
</evidence>
<organism evidence="2 3">
    <name type="scientific">Stieleria maiorica</name>
    <dbReference type="NCBI Taxonomy" id="2795974"/>
    <lineage>
        <taxon>Bacteria</taxon>
        <taxon>Pseudomonadati</taxon>
        <taxon>Planctomycetota</taxon>
        <taxon>Planctomycetia</taxon>
        <taxon>Pirellulales</taxon>
        <taxon>Pirellulaceae</taxon>
        <taxon>Stieleria</taxon>
    </lineage>
</organism>
<dbReference type="InterPro" id="IPR002220">
    <property type="entry name" value="DapA-like"/>
</dbReference>
<reference evidence="2 3" key="1">
    <citation type="submission" date="2019-02" db="EMBL/GenBank/DDBJ databases">
        <title>Planctomycetal bacteria perform biofilm scaping via a novel small molecule.</title>
        <authorList>
            <person name="Jeske O."/>
            <person name="Boedeker C."/>
            <person name="Wiegand S."/>
            <person name="Breitling P."/>
            <person name="Kallscheuer N."/>
            <person name="Jogler M."/>
            <person name="Rohde M."/>
            <person name="Petersen J."/>
            <person name="Medema M.H."/>
            <person name="Surup F."/>
            <person name="Jogler C."/>
        </authorList>
    </citation>
    <scope>NUCLEOTIDE SEQUENCE [LARGE SCALE GENOMIC DNA]</scope>
    <source>
        <strain evidence="2 3">Mal15</strain>
    </source>
</reference>
<proteinExistence type="predicted"/>
<dbReference type="PANTHER" id="PTHR12128">
    <property type="entry name" value="DIHYDRODIPICOLINATE SYNTHASE"/>
    <property type="match status" value="1"/>
</dbReference>
<evidence type="ECO:0000256" key="1">
    <source>
        <dbReference type="ARBA" id="ARBA00023239"/>
    </source>
</evidence>
<dbReference type="AlphaFoldDB" id="A0A5B9M8V3"/>
<evidence type="ECO:0000313" key="2">
    <source>
        <dbReference type="EMBL" id="QEF96616.1"/>
    </source>
</evidence>
<sequence>MVPSDGINPDAPMPPSWVTQAIRGGIVIPAHPLALDPDGNFDQRSQRALTRYYHAAGAGGLAVGVHTTQFHIRAPQHNLLRPVLSLAAETARELDAASDRQTVLIAGICGPTDQAVLEAELARDLGYHIGLLSLAALPDASDDQLIRHCQAVARRIPIFGFYLQPAVGGRILSLDFWRRLAGLPNLVGIKISPFDRYKTLDVVRAVAEARRGNDVALYTGNDDTIVIDLLTDYEIRMNGYAKRLQIVGGLLGHWACWTQKAVELLQTCKSARQSDQMQRGLLTLAAQVTDCNAALFDAAGGFAGCIAGIQEVLFRQGLLRSPRCLDPDERLSPGQREEIDRVYNAYPHLTDDEFVTRNLDAWLR</sequence>
<dbReference type="InterPro" id="IPR013785">
    <property type="entry name" value="Aldolase_TIM"/>
</dbReference>
<dbReference type="SUPFAM" id="SSF51569">
    <property type="entry name" value="Aldolase"/>
    <property type="match status" value="1"/>
</dbReference>
<dbReference type="EMBL" id="CP036264">
    <property type="protein sequence ID" value="QEF96616.1"/>
    <property type="molecule type" value="Genomic_DNA"/>
</dbReference>
<name>A0A5B9M8V3_9BACT</name>
<dbReference type="Pfam" id="PF00701">
    <property type="entry name" value="DHDPS"/>
    <property type="match status" value="1"/>
</dbReference>
<dbReference type="KEGG" id="smam:Mal15_06440"/>
<dbReference type="GO" id="GO:0008840">
    <property type="term" value="F:4-hydroxy-tetrahydrodipicolinate synthase activity"/>
    <property type="evidence" value="ECO:0007669"/>
    <property type="project" value="TreeGrafter"/>
</dbReference>